<dbReference type="GO" id="GO:0004038">
    <property type="term" value="F:allantoinase activity"/>
    <property type="evidence" value="ECO:0007669"/>
    <property type="project" value="TreeGrafter"/>
</dbReference>
<dbReference type="GO" id="GO:0005737">
    <property type="term" value="C:cytoplasm"/>
    <property type="evidence" value="ECO:0007669"/>
    <property type="project" value="TreeGrafter"/>
</dbReference>
<dbReference type="AlphaFoldDB" id="A0A9Q8X1L5"/>
<proteinExistence type="inferred from homology"/>
<evidence type="ECO:0000256" key="2">
    <source>
        <dbReference type="ARBA" id="ARBA00002368"/>
    </source>
</evidence>
<evidence type="ECO:0000313" key="7">
    <source>
        <dbReference type="EMBL" id="URQ62675.1"/>
    </source>
</evidence>
<dbReference type="NCBIfam" id="TIGR00857">
    <property type="entry name" value="pyrC_multi"/>
    <property type="match status" value="1"/>
</dbReference>
<protein>
    <submittedName>
        <fullName evidence="7">Dihydroorotase</fullName>
        <ecNumber evidence="7">3.5.2.3</ecNumber>
    </submittedName>
</protein>
<evidence type="ECO:0000313" key="8">
    <source>
        <dbReference type="Proteomes" id="UP001056381"/>
    </source>
</evidence>
<evidence type="ECO:0000256" key="4">
    <source>
        <dbReference type="ARBA" id="ARBA00022723"/>
    </source>
</evidence>
<evidence type="ECO:0000256" key="3">
    <source>
        <dbReference type="ARBA" id="ARBA00010286"/>
    </source>
</evidence>
<dbReference type="InterPro" id="IPR032466">
    <property type="entry name" value="Metal_Hydrolase"/>
</dbReference>
<dbReference type="GO" id="GO:0004151">
    <property type="term" value="F:dihydroorotase activity"/>
    <property type="evidence" value="ECO:0007669"/>
    <property type="project" value="UniProtKB-EC"/>
</dbReference>
<organism evidence="7 8">
    <name type="scientific">SAR86 cluster bacterium</name>
    <dbReference type="NCBI Taxonomy" id="2030880"/>
    <lineage>
        <taxon>Bacteria</taxon>
        <taxon>Pseudomonadati</taxon>
        <taxon>Pseudomonadota</taxon>
        <taxon>Gammaproteobacteria</taxon>
        <taxon>SAR86 cluster</taxon>
    </lineage>
</organism>
<reference evidence="7" key="1">
    <citation type="submission" date="2022-05" db="EMBL/GenBank/DDBJ databases">
        <title>Single-amplified genomics reveal most streamlined microbe among free-living bacteria.</title>
        <authorList>
            <person name="Roda-Garcia J."/>
            <person name="Haro-Moreno J.M."/>
            <person name="Rodriguez-Valera F."/>
            <person name="Almagro-Moreno S."/>
            <person name="Lopez-Perez M."/>
        </authorList>
    </citation>
    <scope>NUCLEOTIDE SEQUENCE</scope>
    <source>
        <strain evidence="7">TMED112-D2-2</strain>
    </source>
</reference>
<dbReference type="PROSITE" id="PS00483">
    <property type="entry name" value="DIHYDROOROTASE_2"/>
    <property type="match status" value="1"/>
</dbReference>
<accession>A0A9Q8X1L5</accession>
<dbReference type="SUPFAM" id="SSF51338">
    <property type="entry name" value="Composite domain of metallo-dependent hydrolases"/>
    <property type="match status" value="1"/>
</dbReference>
<dbReference type="GO" id="GO:0006145">
    <property type="term" value="P:purine nucleobase catabolic process"/>
    <property type="evidence" value="ECO:0007669"/>
    <property type="project" value="TreeGrafter"/>
</dbReference>
<dbReference type="PANTHER" id="PTHR43668:SF4">
    <property type="entry name" value="ALLANTOINASE"/>
    <property type="match status" value="1"/>
</dbReference>
<dbReference type="GO" id="GO:0046872">
    <property type="term" value="F:metal ion binding"/>
    <property type="evidence" value="ECO:0007669"/>
    <property type="project" value="UniProtKB-KW"/>
</dbReference>
<keyword evidence="4" id="KW-0479">Metal-binding</keyword>
<evidence type="ECO:0000256" key="5">
    <source>
        <dbReference type="ARBA" id="ARBA00022801"/>
    </source>
</evidence>
<keyword evidence="8" id="KW-1185">Reference proteome</keyword>
<dbReference type="EC" id="3.5.2.3" evidence="7"/>
<dbReference type="InterPro" id="IPR002195">
    <property type="entry name" value="Dihydroorotase_CS"/>
</dbReference>
<dbReference type="InterPro" id="IPR011059">
    <property type="entry name" value="Metal-dep_hydrolase_composite"/>
</dbReference>
<sequence length="440" mass="49031">MSDLDLILKSGTVFLRNERIETDVGVKNGKIVSFGSLDNAEEVIDCKNLFVFPGLIDTQCHFREPGGEHKETLETGTKSAALGGIVGIFEMPNTNPLTVTPEAMEFKLKRASETAYVDYAFYFGGTAENSSNLTEWENLKGVCGIKIFMGSSTGSLLSATDEEIDKIFANGKRVIAVHAEDEAMMNENKITILKDSNDVKMHNIWRSEESCFNATKRVVSIAKKYNRPVHVLHITTAQEMDYLRQNKDVASVEVLPNHLSMHAPNCYEEKGTLAQQNPPIREKHHQDALWKAVNDGTVDILGSDHAPHTLDEKSGTYPDTPSGTPGVQTMLPVMLNHVSEGKLSYEKLIDLLAYGPIRVHKIKNKCEIKEGNDADFTIVDPNMTHIIKNEEQASKSGWTPYDNKKVKGFPMMTIIRGKKIMQDGELLLHHAGKEIEFEID</sequence>
<dbReference type="Gene3D" id="3.20.20.140">
    <property type="entry name" value="Metal-dependent hydrolases"/>
    <property type="match status" value="1"/>
</dbReference>
<dbReference type="InterPro" id="IPR050138">
    <property type="entry name" value="DHOase/Allantoinase_Hydrolase"/>
</dbReference>
<dbReference type="PANTHER" id="PTHR43668">
    <property type="entry name" value="ALLANTOINASE"/>
    <property type="match status" value="1"/>
</dbReference>
<dbReference type="Pfam" id="PF01979">
    <property type="entry name" value="Amidohydro_1"/>
    <property type="match status" value="1"/>
</dbReference>
<gene>
    <name evidence="7" type="ORF">M9B40_02795</name>
</gene>
<keyword evidence="5 7" id="KW-0378">Hydrolase</keyword>
<dbReference type="SUPFAM" id="SSF51556">
    <property type="entry name" value="Metallo-dependent hydrolases"/>
    <property type="match status" value="1"/>
</dbReference>
<dbReference type="InterPro" id="IPR006680">
    <property type="entry name" value="Amidohydro-rel"/>
</dbReference>
<feature type="domain" description="Amidohydrolase-related" evidence="6">
    <location>
        <begin position="50"/>
        <end position="417"/>
    </location>
</feature>
<name>A0A9Q8X1L5_9GAMM</name>
<evidence type="ECO:0000256" key="1">
    <source>
        <dbReference type="ARBA" id="ARBA00001947"/>
    </source>
</evidence>
<dbReference type="CDD" id="cd01318">
    <property type="entry name" value="DHOase_IIb"/>
    <property type="match status" value="1"/>
</dbReference>
<comment type="cofactor">
    <cofactor evidence="1">
        <name>Zn(2+)</name>
        <dbReference type="ChEBI" id="CHEBI:29105"/>
    </cofactor>
</comment>
<comment type="similarity">
    <text evidence="3">Belongs to the metallo-dependent hydrolases superfamily. DHOase family. Class I DHOase subfamily.</text>
</comment>
<evidence type="ECO:0000259" key="6">
    <source>
        <dbReference type="Pfam" id="PF01979"/>
    </source>
</evidence>
<comment type="function">
    <text evidence="2">Catalyzes the reversible cyclization of carbamoyl aspartate to dihydroorotate.</text>
</comment>
<dbReference type="EMBL" id="CP097966">
    <property type="protein sequence ID" value="URQ62675.1"/>
    <property type="molecule type" value="Genomic_DNA"/>
</dbReference>
<dbReference type="Proteomes" id="UP001056381">
    <property type="component" value="Chromosome"/>
</dbReference>
<dbReference type="NCBIfam" id="NF006559">
    <property type="entry name" value="PRK09060.1"/>
    <property type="match status" value="1"/>
</dbReference>